<feature type="non-terminal residue" evidence="2">
    <location>
        <position position="70"/>
    </location>
</feature>
<feature type="compositionally biased region" description="Polar residues" evidence="1">
    <location>
        <begin position="1"/>
        <end position="16"/>
    </location>
</feature>
<reference evidence="2" key="1">
    <citation type="submission" date="2013-12" db="EMBL/GenBank/DDBJ databases">
        <title>A Varibaculum cambriense genome reconstructed from a premature infant gut community with otherwise low bacterial novelty that shifts toward anaerobic metabolism during the third week of life.</title>
        <authorList>
            <person name="Brown C.T."/>
            <person name="Sharon I."/>
            <person name="Thomas B.C."/>
            <person name="Castelle C.J."/>
            <person name="Morowitz M.J."/>
            <person name="Banfield J.F."/>
        </authorList>
    </citation>
    <scope>NUCLEOTIDE SEQUENCE</scope>
</reference>
<sequence>FAQAESESISANTTWGIRSKYPHGRPHSRRPYGYRFDHGMLHIINTEASIVKRVFDEFLAGHSPEATVER</sequence>
<name>W1YMQ6_9ZZZZ</name>
<feature type="non-terminal residue" evidence="2">
    <location>
        <position position="1"/>
    </location>
</feature>
<dbReference type="EMBL" id="AZMM01002216">
    <property type="protein sequence ID" value="ETJ43762.1"/>
    <property type="molecule type" value="Genomic_DNA"/>
</dbReference>
<comment type="caution">
    <text evidence="2">The sequence shown here is derived from an EMBL/GenBank/DDBJ whole genome shotgun (WGS) entry which is preliminary data.</text>
</comment>
<organism evidence="2">
    <name type="scientific">human gut metagenome</name>
    <dbReference type="NCBI Taxonomy" id="408170"/>
    <lineage>
        <taxon>unclassified sequences</taxon>
        <taxon>metagenomes</taxon>
        <taxon>organismal metagenomes</taxon>
    </lineage>
</organism>
<dbReference type="Gene3D" id="3.90.1750.20">
    <property type="entry name" value="Putative Large Serine Recombinase, Chain B, Domain 2"/>
    <property type="match status" value="1"/>
</dbReference>
<feature type="region of interest" description="Disordered" evidence="1">
    <location>
        <begin position="1"/>
        <end position="29"/>
    </location>
</feature>
<protein>
    <submittedName>
        <fullName evidence="2">Site-specific recombinase</fullName>
    </submittedName>
</protein>
<feature type="compositionally biased region" description="Basic residues" evidence="1">
    <location>
        <begin position="20"/>
        <end position="29"/>
    </location>
</feature>
<evidence type="ECO:0000256" key="1">
    <source>
        <dbReference type="SAM" id="MobiDB-lite"/>
    </source>
</evidence>
<accession>W1YMQ6</accession>
<dbReference type="AlphaFoldDB" id="W1YMQ6"/>
<dbReference type="InterPro" id="IPR038109">
    <property type="entry name" value="DNA_bind_recomb_sf"/>
</dbReference>
<evidence type="ECO:0000313" key="2">
    <source>
        <dbReference type="EMBL" id="ETJ43762.1"/>
    </source>
</evidence>
<gene>
    <name evidence="2" type="ORF">Q604_UNBC02216G0001</name>
</gene>
<proteinExistence type="predicted"/>